<gene>
    <name evidence="1" type="ORF">BSAL_10160</name>
</gene>
<proteinExistence type="predicted"/>
<evidence type="ECO:0000313" key="2">
    <source>
        <dbReference type="Proteomes" id="UP000051952"/>
    </source>
</evidence>
<name>A0A0S4JB75_BODSA</name>
<dbReference type="AlphaFoldDB" id="A0A0S4JB75"/>
<organism evidence="1 2">
    <name type="scientific">Bodo saltans</name>
    <name type="common">Flagellated protozoan</name>
    <dbReference type="NCBI Taxonomy" id="75058"/>
    <lineage>
        <taxon>Eukaryota</taxon>
        <taxon>Discoba</taxon>
        <taxon>Euglenozoa</taxon>
        <taxon>Kinetoplastea</taxon>
        <taxon>Metakinetoplastina</taxon>
        <taxon>Eubodonida</taxon>
        <taxon>Bodonidae</taxon>
        <taxon>Bodo</taxon>
    </lineage>
</organism>
<protein>
    <submittedName>
        <fullName evidence="1">Uncharacterized protein</fullName>
    </submittedName>
</protein>
<keyword evidence="2" id="KW-1185">Reference proteome</keyword>
<dbReference type="EMBL" id="CYKH01001518">
    <property type="protein sequence ID" value="CUG87455.1"/>
    <property type="molecule type" value="Genomic_DNA"/>
</dbReference>
<reference evidence="2" key="1">
    <citation type="submission" date="2015-09" db="EMBL/GenBank/DDBJ databases">
        <authorList>
            <consortium name="Pathogen Informatics"/>
        </authorList>
    </citation>
    <scope>NUCLEOTIDE SEQUENCE [LARGE SCALE GENOMIC DNA]</scope>
    <source>
        <strain evidence="2">Lake Konstanz</strain>
    </source>
</reference>
<dbReference type="Proteomes" id="UP000051952">
    <property type="component" value="Unassembled WGS sequence"/>
</dbReference>
<sequence length="60" mass="6567">MCLHISPPTSPLLSLCLRPFHSNVPLVLTAPPLSVCGALAPRPHMSEHYSSTIYFYLSVC</sequence>
<accession>A0A0S4JB75</accession>
<evidence type="ECO:0000313" key="1">
    <source>
        <dbReference type="EMBL" id="CUG87455.1"/>
    </source>
</evidence>
<dbReference type="VEuPathDB" id="TriTrypDB:BSAL_10160"/>